<proteinExistence type="predicted"/>
<accession>A0ABR4QKP5</accession>
<evidence type="ECO:0000313" key="2">
    <source>
        <dbReference type="EMBL" id="KAL5109960.1"/>
    </source>
</evidence>
<protein>
    <submittedName>
        <fullName evidence="2">Uncharacterized protein</fullName>
    </submittedName>
</protein>
<name>A0ABR4QKP5_9CEST</name>
<organism evidence="2 3">
    <name type="scientific">Taenia crassiceps</name>
    <dbReference type="NCBI Taxonomy" id="6207"/>
    <lineage>
        <taxon>Eukaryota</taxon>
        <taxon>Metazoa</taxon>
        <taxon>Spiralia</taxon>
        <taxon>Lophotrochozoa</taxon>
        <taxon>Platyhelminthes</taxon>
        <taxon>Cestoda</taxon>
        <taxon>Eucestoda</taxon>
        <taxon>Cyclophyllidea</taxon>
        <taxon>Taeniidae</taxon>
        <taxon>Taenia</taxon>
    </lineage>
</organism>
<evidence type="ECO:0000313" key="3">
    <source>
        <dbReference type="Proteomes" id="UP001651158"/>
    </source>
</evidence>
<feature type="compositionally biased region" description="Basic and acidic residues" evidence="1">
    <location>
        <begin position="967"/>
        <end position="988"/>
    </location>
</feature>
<reference evidence="2 3" key="1">
    <citation type="journal article" date="2022" name="Front. Cell. Infect. Microbiol.">
        <title>The Genomes of Two Strains of Taenia crassiceps the Animal Model for the Study of Human Cysticercosis.</title>
        <authorList>
            <person name="Bobes R.J."/>
            <person name="Estrada K."/>
            <person name="Rios-Valencia D.G."/>
            <person name="Calderon-Gallegos A."/>
            <person name="de la Torre P."/>
            <person name="Carrero J.C."/>
            <person name="Sanchez-Flores A."/>
            <person name="Laclette J.P."/>
        </authorList>
    </citation>
    <scope>NUCLEOTIDE SEQUENCE [LARGE SCALE GENOMIC DNA]</scope>
    <source>
        <strain evidence="2">WFUcys</strain>
    </source>
</reference>
<feature type="region of interest" description="Disordered" evidence="1">
    <location>
        <begin position="173"/>
        <end position="203"/>
    </location>
</feature>
<dbReference type="EMBL" id="JAKROA010000002">
    <property type="protein sequence ID" value="KAL5109960.1"/>
    <property type="molecule type" value="Genomic_DNA"/>
</dbReference>
<feature type="region of interest" description="Disordered" evidence="1">
    <location>
        <begin position="967"/>
        <end position="1028"/>
    </location>
</feature>
<sequence>MHQEPLLHLPVGPNERLFKFTILTPHTFLPPHHSESLEDELAEEFAEFLCDRVSTILGERSYTPHHDGEAFLNIRFDDFEERFLRHSDYTIFITSGRNAACLDLIYPRMLVFLTIRPTWRNRGIVLYVGKPVGQKLFDQDLFANKPLIFPLNKDEWGIPESPWNELMGTLQTKVPLTPEPKRSKPPKQKPPIKMANADTNENGKGIASMPLDQSGSGTKVPIMSEVCGTQLPSCASESIWSSKKGFSTPPFAHSSSLFFFRSPFRQQEHNSKNNLISSLNDMCLLGNLIRCQNKKLRTKKEQQRRYSDSAVEKKEGYENIDYLCFPSRYKMKKKKRLMTEPPPTQQTEQMIVETPEATRVSVPQISSLLQPRKALQTYCLQVKIDDDSLDKRSSSHSALSSSSSKRKTNIPSNGRRSKVRCDSGIASNFSVISTDVSSSSPSLCYPQHSDYLVASPSTFFSSSSPSCLNHHETDQNRSQKQKRSLDPSSLHSALSQSSITAQYIATLEDSLKFVDDEDPDDEIIRSEQRRINEMESFVKPGIPPLKNHNELEVEIKQSQIFRPKIMNPDSKASSDSIEDPTLTEDYDTEFPEDLSLQSYVGFAQSCEEHKNQGNERFQDLRGIKNSHFDIKDPQENYPLTLIENRDSRKVQKLENELFFDMHFDEQISQKQFPEKVAKSMDTRARVHTFESKGFQPIKNNSLEEYSHNQDLFVNPFYPNNPESKAAQENTEAVSDKALTSSAKLDGFKDPPISSGLKSLENENKRIDKQTFLVNEYSQQPEAIDDQLQGQCETMTEPTQPSMFLPDGVTSTVKTADNDEILRMDEESFLPRNNQASKPDERYSKVQASFDSGLGDSSKAVEVSVLPQSDLILATRTKSEKSVSLSEESVLLSINKPFDSATNLLSFDEIGGQKYQEGTLQDLQDQTPQNEPITVVKADYLECSPPVDLSENRAVLCQQSLFISDAEGHVVPEHPRTDIDQTDTQRDTSNRQNPVSCELLAPKGLPLTEKSGAPKIRSPESGNKRTDASGQRRIFGGEVYPKPKRRSILFDQDRLDNVFNQEACKVLRDMLKDPTPETLQLIRYAVKTYDQYPSLSESIAPTFALAPESESPTARIKQSTSFRRMFPHISIAILNLSTAYIPRYLATIYDYSMASLSAVTCAFLKERPSITLAWNNNFGNRPLKEHPDSRLKEFILTIQEVFLNHPLGVPFLLAGTTLLSPWLVRQFPLTLLATCAAAPDTLRRLLAQPSTFFAEHFADLSEVFHAAPTWTIFAAIGGRGVHERPT</sequence>
<evidence type="ECO:0000256" key="1">
    <source>
        <dbReference type="SAM" id="MobiDB-lite"/>
    </source>
</evidence>
<gene>
    <name evidence="2" type="ORF">TcWFU_002530</name>
</gene>
<keyword evidence="3" id="KW-1185">Reference proteome</keyword>
<dbReference type="Proteomes" id="UP001651158">
    <property type="component" value="Unassembled WGS sequence"/>
</dbReference>
<feature type="region of interest" description="Disordered" evidence="1">
    <location>
        <begin position="464"/>
        <end position="493"/>
    </location>
</feature>
<comment type="caution">
    <text evidence="2">The sequence shown here is derived from an EMBL/GenBank/DDBJ whole genome shotgun (WGS) entry which is preliminary data.</text>
</comment>
<feature type="region of interest" description="Disordered" evidence="1">
    <location>
        <begin position="390"/>
        <end position="419"/>
    </location>
</feature>